<dbReference type="GO" id="GO:0044294">
    <property type="term" value="C:dendritic growth cone"/>
    <property type="evidence" value="ECO:0007669"/>
    <property type="project" value="TreeGrafter"/>
</dbReference>
<comment type="caution">
    <text evidence="3">The sequence shown here is derived from an EMBL/GenBank/DDBJ whole genome shotgun (WGS) entry which is preliminary data.</text>
</comment>
<dbReference type="GO" id="GO:1990357">
    <property type="term" value="C:terminal web"/>
    <property type="evidence" value="ECO:0007669"/>
    <property type="project" value="TreeGrafter"/>
</dbReference>
<dbReference type="PROSITE" id="PS50898">
    <property type="entry name" value="RBD"/>
    <property type="match status" value="1"/>
</dbReference>
<feature type="non-terminal residue" evidence="3">
    <location>
        <position position="139"/>
    </location>
</feature>
<dbReference type="PANTHER" id="PTHR47008:SF1">
    <property type="entry name" value="PROTEIN CORDON-BLEU"/>
    <property type="match status" value="1"/>
</dbReference>
<dbReference type="GO" id="GO:0001726">
    <property type="term" value="C:ruffle"/>
    <property type="evidence" value="ECO:0007669"/>
    <property type="project" value="TreeGrafter"/>
</dbReference>
<evidence type="ECO:0000259" key="2">
    <source>
        <dbReference type="PROSITE" id="PS50898"/>
    </source>
</evidence>
<dbReference type="InterPro" id="IPR039895">
    <property type="entry name" value="COBL-like"/>
</dbReference>
<evidence type="ECO:0000256" key="1">
    <source>
        <dbReference type="SAM" id="MobiDB-lite"/>
    </source>
</evidence>
<evidence type="ECO:0000313" key="3">
    <source>
        <dbReference type="EMBL" id="KAG9467202.1"/>
    </source>
</evidence>
<dbReference type="GO" id="GO:0005884">
    <property type="term" value="C:actin filament"/>
    <property type="evidence" value="ECO:0007669"/>
    <property type="project" value="TreeGrafter"/>
</dbReference>
<dbReference type="GO" id="GO:0005886">
    <property type="term" value="C:plasma membrane"/>
    <property type="evidence" value="ECO:0007669"/>
    <property type="project" value="TreeGrafter"/>
</dbReference>
<protein>
    <recommendedName>
        <fullName evidence="2">RBD domain-containing protein</fullName>
    </recommendedName>
</protein>
<organism evidence="3 4">
    <name type="scientific">Eleutherodactylus coqui</name>
    <name type="common">Puerto Rican coqui</name>
    <dbReference type="NCBI Taxonomy" id="57060"/>
    <lineage>
        <taxon>Eukaryota</taxon>
        <taxon>Metazoa</taxon>
        <taxon>Chordata</taxon>
        <taxon>Craniata</taxon>
        <taxon>Vertebrata</taxon>
        <taxon>Euteleostomi</taxon>
        <taxon>Amphibia</taxon>
        <taxon>Batrachia</taxon>
        <taxon>Anura</taxon>
        <taxon>Neobatrachia</taxon>
        <taxon>Hyloidea</taxon>
        <taxon>Eleutherodactylidae</taxon>
        <taxon>Eleutherodactylinae</taxon>
        <taxon>Eleutherodactylus</taxon>
        <taxon>Eleutherodactylus</taxon>
    </lineage>
</organism>
<dbReference type="GO" id="GO:0043025">
    <property type="term" value="C:neuronal cell body"/>
    <property type="evidence" value="ECO:0007669"/>
    <property type="project" value="TreeGrafter"/>
</dbReference>
<dbReference type="EMBL" id="WNTK01001552">
    <property type="protein sequence ID" value="KAG9467202.1"/>
    <property type="molecule type" value="Genomic_DNA"/>
</dbReference>
<reference evidence="3" key="1">
    <citation type="thesis" date="2020" institute="ProQuest LLC" country="789 East Eisenhower Parkway, Ann Arbor, MI, USA">
        <title>Comparative Genomics and Chromosome Evolution.</title>
        <authorList>
            <person name="Mudd A.B."/>
        </authorList>
    </citation>
    <scope>NUCLEOTIDE SEQUENCE</scope>
    <source>
        <strain evidence="3">HN-11 Male</strain>
        <tissue evidence="3">Kidney and liver</tissue>
    </source>
</reference>
<dbReference type="GO" id="GO:0044295">
    <property type="term" value="C:axonal growth cone"/>
    <property type="evidence" value="ECO:0007669"/>
    <property type="project" value="TreeGrafter"/>
</dbReference>
<feature type="region of interest" description="Disordered" evidence="1">
    <location>
        <begin position="1"/>
        <end position="39"/>
    </location>
</feature>
<proteinExistence type="predicted"/>
<keyword evidence="4" id="KW-1185">Reference proteome</keyword>
<feature type="domain" description="RBD" evidence="2">
    <location>
        <begin position="50"/>
        <end position="124"/>
    </location>
</feature>
<name>A0A8J6EDN5_ELECQ</name>
<feature type="compositionally biased region" description="Polar residues" evidence="1">
    <location>
        <begin position="28"/>
        <end position="38"/>
    </location>
</feature>
<dbReference type="OrthoDB" id="8882621at2759"/>
<feature type="non-terminal residue" evidence="3">
    <location>
        <position position="1"/>
    </location>
</feature>
<dbReference type="GO" id="GO:0003785">
    <property type="term" value="F:actin monomer binding"/>
    <property type="evidence" value="ECO:0007669"/>
    <property type="project" value="InterPro"/>
</dbReference>
<evidence type="ECO:0000313" key="4">
    <source>
        <dbReference type="Proteomes" id="UP000770717"/>
    </source>
</evidence>
<dbReference type="GO" id="GO:0048471">
    <property type="term" value="C:perinuclear region of cytoplasm"/>
    <property type="evidence" value="ECO:0007669"/>
    <property type="project" value="TreeGrafter"/>
</dbReference>
<dbReference type="GO" id="GO:0030041">
    <property type="term" value="P:actin filament polymerization"/>
    <property type="evidence" value="ECO:0007669"/>
    <property type="project" value="TreeGrafter"/>
</dbReference>
<dbReference type="GO" id="GO:0007165">
    <property type="term" value="P:signal transduction"/>
    <property type="evidence" value="ECO:0007669"/>
    <property type="project" value="InterPro"/>
</dbReference>
<accession>A0A8J6EDN5</accession>
<dbReference type="Proteomes" id="UP000770717">
    <property type="component" value="Unassembled WGS sequence"/>
</dbReference>
<sequence length="139" mass="15383">SSKKMKARAPPPPMRSAPKSHMGHRTSSESQLIGSQNLEESKENLLHRKMALTVCLPDGQEDLVTVDGSKAVMDFLVDLCSQHHLNPAQHTLEVRSGGSQQPFTLRPNTLIGTLDVETIFLKEKVTEVKVRKPPPKIPE</sequence>
<dbReference type="Pfam" id="PF02196">
    <property type="entry name" value="RBD"/>
    <property type="match status" value="1"/>
</dbReference>
<dbReference type="AlphaFoldDB" id="A0A8J6EDN5"/>
<dbReference type="InterPro" id="IPR003116">
    <property type="entry name" value="RBD_dom"/>
</dbReference>
<dbReference type="PANTHER" id="PTHR47008">
    <property type="entry name" value="PROTEIN CORDON-BLEU"/>
    <property type="match status" value="1"/>
</dbReference>
<gene>
    <name evidence="3" type="ORF">GDO78_015426</name>
</gene>
<dbReference type="GO" id="GO:0051639">
    <property type="term" value="P:actin filament network formation"/>
    <property type="evidence" value="ECO:0007669"/>
    <property type="project" value="TreeGrafter"/>
</dbReference>